<feature type="domain" description="DUF4935" evidence="1">
    <location>
        <begin position="12"/>
        <end position="201"/>
    </location>
</feature>
<reference evidence="3" key="1">
    <citation type="journal article" date="2008" name="J. Bacteriol.">
        <title>Genomic characterization of Ralstonia solanacearum phage phiRSA1 and its related prophage (phiRSX) in strain GMI1000.</title>
        <authorList>
            <person name="Fujiwara A."/>
            <person name="Kawasaki T."/>
            <person name="Usami S."/>
            <person name="Fujie M."/>
            <person name="Yamada T."/>
        </authorList>
    </citation>
    <scope>NUCLEOTIDE SEQUENCE</scope>
</reference>
<dbReference type="EMBL" id="AB276040">
    <property type="protein sequence ID" value="BAF52395.1"/>
    <property type="molecule type" value="Genomic_DNA"/>
</dbReference>
<evidence type="ECO:0000313" key="2">
    <source>
        <dbReference type="EMBL" id="BAF52395.1"/>
    </source>
</evidence>
<accession>A4PE40</accession>
<keyword evidence="3" id="KW-1185">Reference proteome</keyword>
<dbReference type="KEGG" id="vg:5247156"/>
<dbReference type="InterPro" id="IPR032557">
    <property type="entry name" value="DUF4935"/>
</dbReference>
<sequence length="313" mass="36446">MATNSQLGDALLFVDTNVLLDFYRIRKSDVSIKYLQQLEECKDRLILGSQVEMEFKKNRQRVIVEALNSYSLPDWGKLSPPALVADIKACKMIEKKKGDLINQHKKVSEKVRSILCDPTHHDPLYKILQRLFKNHSPYNLARTKKERFNIRNLARKRFFLGYPPRKQNDTSIGDSINWEWIVHCSKESGKHVIIVTRDTDYGVTYKDTPYINDWLRQEFSERVSKKRQLILTDKLSVALKKVHKSVTKEMEEAENTLLRHATDREIQVEDEFISCRHDDIFEDLTLQSDTILQPPSARSGLAVARHPNAREVN</sequence>
<evidence type="ECO:0000313" key="3">
    <source>
        <dbReference type="Proteomes" id="UP000000227"/>
    </source>
</evidence>
<name>A4PE40_9CAUD</name>
<dbReference type="RefSeq" id="YP_001165267.1">
    <property type="nucleotide sequence ID" value="NC_009382.1"/>
</dbReference>
<organism evidence="2 3">
    <name type="scientific">Ralstonia phage RSA1</name>
    <dbReference type="NCBI Taxonomy" id="2993856"/>
    <lineage>
        <taxon>Viruses</taxon>
        <taxon>Duplodnaviria</taxon>
        <taxon>Heunggongvirae</taxon>
        <taxon>Uroviricota</taxon>
        <taxon>Caudoviricetes</taxon>
        <taxon>Peduoviridae</taxon>
        <taxon>Aresaunavirus</taxon>
        <taxon>Aresaunavirus RSA1</taxon>
    </lineage>
</organism>
<dbReference type="Proteomes" id="UP000000227">
    <property type="component" value="Segment"/>
</dbReference>
<dbReference type="Pfam" id="PF16289">
    <property type="entry name" value="PIN_12"/>
    <property type="match status" value="1"/>
</dbReference>
<protein>
    <recommendedName>
        <fullName evidence="1">DUF4935 domain-containing protein</fullName>
    </recommendedName>
</protein>
<dbReference type="GeneID" id="5247156"/>
<proteinExistence type="predicted"/>
<evidence type="ECO:0000259" key="1">
    <source>
        <dbReference type="Pfam" id="PF16289"/>
    </source>
</evidence>